<evidence type="ECO:0000313" key="1">
    <source>
        <dbReference type="EMBL" id="WXB91534.1"/>
    </source>
</evidence>
<gene>
    <name evidence="1" type="ORF">WDJ61_09590</name>
</gene>
<reference evidence="1 2" key="1">
    <citation type="submission" date="2024-02" db="EMBL/GenBank/DDBJ databases">
        <title>Seven novel Bacillus-like species.</title>
        <authorList>
            <person name="Liu G."/>
        </authorList>
    </citation>
    <scope>NUCLEOTIDE SEQUENCE [LARGE SCALE GENOMIC DNA]</scope>
    <source>
        <strain evidence="1 2">FJAT-52991</strain>
    </source>
</reference>
<dbReference type="EMBL" id="CP147404">
    <property type="protein sequence ID" value="WXB91534.1"/>
    <property type="molecule type" value="Genomic_DNA"/>
</dbReference>
<name>A0ABZ2N1R4_9BACI</name>
<sequence>MNKEEYEKYQKWCQENLVMAAEGHKITGQSVIGFNQSVTLGKIKPFLEFGEARKTRLYLRSDLEEYAKNKRVR</sequence>
<accession>A0ABZ2N1R4</accession>
<evidence type="ECO:0008006" key="3">
    <source>
        <dbReference type="Google" id="ProtNLM"/>
    </source>
</evidence>
<dbReference type="RefSeq" id="WP_338749114.1">
    <property type="nucleotide sequence ID" value="NZ_CP147404.1"/>
</dbReference>
<organism evidence="1 2">
    <name type="scientific">Bacillus kandeliae</name>
    <dbReference type="NCBI Taxonomy" id="3129297"/>
    <lineage>
        <taxon>Bacteria</taxon>
        <taxon>Bacillati</taxon>
        <taxon>Bacillota</taxon>
        <taxon>Bacilli</taxon>
        <taxon>Bacillales</taxon>
        <taxon>Bacillaceae</taxon>
        <taxon>Bacillus</taxon>
    </lineage>
</organism>
<protein>
    <recommendedName>
        <fullName evidence="3">DNA-binding protein</fullName>
    </recommendedName>
</protein>
<evidence type="ECO:0000313" key="2">
    <source>
        <dbReference type="Proteomes" id="UP001387364"/>
    </source>
</evidence>
<dbReference type="Proteomes" id="UP001387364">
    <property type="component" value="Chromosome"/>
</dbReference>
<proteinExistence type="predicted"/>
<keyword evidence="2" id="KW-1185">Reference proteome</keyword>